<dbReference type="EMBL" id="KX774321">
    <property type="protein sequence ID" value="AOZ63737.1"/>
    <property type="molecule type" value="Genomic_DNA"/>
</dbReference>
<dbReference type="Proteomes" id="UP000224902">
    <property type="component" value="Segment"/>
</dbReference>
<organism evidence="1 2">
    <name type="scientific">Rhodococcus phage Weasels2</name>
    <dbReference type="NCBI Taxonomy" id="1897437"/>
    <lineage>
        <taxon>Viruses</taxon>
        <taxon>Duplodnaviria</taxon>
        <taxon>Heunggongvirae</taxon>
        <taxon>Uroviricota</taxon>
        <taxon>Caudoviricetes</taxon>
        <taxon>Weaselvirus</taxon>
        <taxon>Weaselvirus weasel</taxon>
    </lineage>
</organism>
<evidence type="ECO:0000313" key="2">
    <source>
        <dbReference type="Proteomes" id="UP000224902"/>
    </source>
</evidence>
<evidence type="ECO:0000313" key="1">
    <source>
        <dbReference type="EMBL" id="AOZ63737.1"/>
    </source>
</evidence>
<name>A0A1I9SAD1_9CAUD</name>
<reference evidence="2" key="1">
    <citation type="submission" date="2016-08" db="EMBL/GenBank/DDBJ databases">
        <authorList>
            <person name="Seilhamer J.J."/>
        </authorList>
    </citation>
    <scope>NUCLEOTIDE SEQUENCE [LARGE SCALE GENOMIC DNA]</scope>
</reference>
<keyword evidence="2" id="KW-1185">Reference proteome</keyword>
<accession>A0A1I9SAD1</accession>
<protein>
    <submittedName>
        <fullName evidence="1">Uncharacterized protein</fullName>
    </submittedName>
</protein>
<gene>
    <name evidence="1" type="ORF">SEA_WEASELS2_157</name>
</gene>
<sequence length="106" mass="12015">MVLAVTRYIVESNGLYGDDLVELIELGLASKMNISRETVQGLMWSCCYISAGEFEGITIKYYEKDKVYVADDGCMLYYGSGLTEQDALQDFINERRQRTKDDNVSS</sequence>
<proteinExistence type="predicted"/>